<accession>A0A5Q4ZVI9</accession>
<protein>
    <submittedName>
        <fullName evidence="2">Uncharacterized protein</fullName>
    </submittedName>
</protein>
<keyword evidence="3" id="KW-1185">Reference proteome</keyword>
<evidence type="ECO:0000313" key="3">
    <source>
        <dbReference type="Proteomes" id="UP000325811"/>
    </source>
</evidence>
<evidence type="ECO:0000256" key="1">
    <source>
        <dbReference type="SAM" id="MobiDB-lite"/>
    </source>
</evidence>
<reference evidence="2 3" key="1">
    <citation type="submission" date="2019-08" db="EMBL/GenBank/DDBJ databases">
        <authorList>
            <person name="Herpell B J."/>
        </authorList>
    </citation>
    <scope>NUCLEOTIDE SEQUENCE [LARGE SCALE GENOMIC DNA]</scope>
    <source>
        <strain evidence="3">Msb3</strain>
    </source>
</reference>
<evidence type="ECO:0000313" key="2">
    <source>
        <dbReference type="EMBL" id="VVD33962.1"/>
    </source>
</evidence>
<gene>
    <name evidence="2" type="ORF">PDMSB3_2678</name>
</gene>
<name>A0A5Q4ZVI9_9BURK</name>
<dbReference type="EMBL" id="LR699554">
    <property type="protein sequence ID" value="VVD33962.1"/>
    <property type="molecule type" value="Genomic_DNA"/>
</dbReference>
<organism evidence="2 3">
    <name type="scientific">Paraburkholderia dioscoreae</name>
    <dbReference type="NCBI Taxonomy" id="2604047"/>
    <lineage>
        <taxon>Bacteria</taxon>
        <taxon>Pseudomonadati</taxon>
        <taxon>Pseudomonadota</taxon>
        <taxon>Betaproteobacteria</taxon>
        <taxon>Burkholderiales</taxon>
        <taxon>Burkholderiaceae</taxon>
        <taxon>Paraburkholderia</taxon>
    </lineage>
</organism>
<dbReference type="KEGG" id="pdio:PDMSB3_2678.1"/>
<dbReference type="AlphaFoldDB" id="A0A5Q4ZVI9"/>
<sequence>MTSVPRRLSFASQSRHAALRTEGRTTRRTAGRRHLAAYAAAELVEYLTPGVHVQAWGRGVKNKAGCTVDVHDIAELVDEAVSHARR</sequence>
<proteinExistence type="predicted"/>
<feature type="region of interest" description="Disordered" evidence="1">
    <location>
        <begin position="1"/>
        <end position="31"/>
    </location>
</feature>
<dbReference type="Proteomes" id="UP000325811">
    <property type="component" value="Chromosome II"/>
</dbReference>